<name>Q13GU0_PARXL</name>
<dbReference type="Pfam" id="PF10327">
    <property type="entry name" value="7TM_GPCR_Sri"/>
    <property type="match status" value="1"/>
</dbReference>
<dbReference type="InterPro" id="IPR019429">
    <property type="entry name" value="7TM_GPCR_serpentine_rcpt_Sri"/>
</dbReference>
<keyword evidence="1" id="KW-0472">Membrane</keyword>
<organism evidence="2 3">
    <name type="scientific">Paraburkholderia xenovorans (strain LB400)</name>
    <dbReference type="NCBI Taxonomy" id="266265"/>
    <lineage>
        <taxon>Bacteria</taxon>
        <taxon>Pseudomonadati</taxon>
        <taxon>Pseudomonadota</taxon>
        <taxon>Betaproteobacteria</taxon>
        <taxon>Burkholderiales</taxon>
        <taxon>Burkholderiaceae</taxon>
        <taxon>Paraburkholderia</taxon>
    </lineage>
</organism>
<feature type="transmembrane region" description="Helical" evidence="1">
    <location>
        <begin position="49"/>
        <end position="70"/>
    </location>
</feature>
<evidence type="ECO:0000313" key="2">
    <source>
        <dbReference type="EMBL" id="ABE36699.1"/>
    </source>
</evidence>
<evidence type="ECO:0000256" key="1">
    <source>
        <dbReference type="SAM" id="Phobius"/>
    </source>
</evidence>
<evidence type="ECO:0000313" key="3">
    <source>
        <dbReference type="Proteomes" id="UP000001817"/>
    </source>
</evidence>
<accession>Q13GU0</accession>
<proteinExistence type="predicted"/>
<keyword evidence="1" id="KW-0812">Transmembrane</keyword>
<dbReference type="Proteomes" id="UP000001817">
    <property type="component" value="Chromosome 3"/>
</dbReference>
<feature type="transmembrane region" description="Helical" evidence="1">
    <location>
        <begin position="23"/>
        <end position="43"/>
    </location>
</feature>
<evidence type="ECO:0008006" key="4">
    <source>
        <dbReference type="Google" id="ProtNLM"/>
    </source>
</evidence>
<dbReference type="EMBL" id="CP000272">
    <property type="protein sequence ID" value="ABE36699.1"/>
    <property type="molecule type" value="Genomic_DNA"/>
</dbReference>
<keyword evidence="3" id="KW-1185">Reference proteome</keyword>
<reference evidence="2 3" key="1">
    <citation type="journal article" date="2006" name="Proc. Natl. Acad. Sci. U.S.A.">
        <title>Burkholderia xenovorans LB400 harbors a multi-replicon, 9.73-Mbp genome shaped for versatility.</title>
        <authorList>
            <person name="Chain P.S."/>
            <person name="Denef V.J."/>
            <person name="Konstantinidis K.T."/>
            <person name="Vergez L.M."/>
            <person name="Agullo L."/>
            <person name="Reyes V.L."/>
            <person name="Hauser L."/>
            <person name="Cordova M."/>
            <person name="Gomez L."/>
            <person name="Gonzalez M."/>
            <person name="Land M."/>
            <person name="Lao V."/>
            <person name="Larimer F."/>
            <person name="LiPuma J.J."/>
            <person name="Mahenthiralingam E."/>
            <person name="Malfatti S.A."/>
            <person name="Marx C.J."/>
            <person name="Parnell J.J."/>
            <person name="Ramette A."/>
            <person name="Richardson P."/>
            <person name="Seeger M."/>
            <person name="Smith D."/>
            <person name="Spilker T."/>
            <person name="Sul W.J."/>
            <person name="Tsoi T.V."/>
            <person name="Ulrich L.E."/>
            <person name="Zhulin I.B."/>
            <person name="Tiedje J.M."/>
        </authorList>
    </citation>
    <scope>NUCLEOTIDE SEQUENCE [LARGE SCALE GENOMIC DNA]</scope>
    <source>
        <strain evidence="2 3">LB400</strain>
    </source>
</reference>
<dbReference type="KEGG" id="bxe:Bxe_C0817"/>
<dbReference type="KEGG" id="bxb:DR64_7626"/>
<feature type="transmembrane region" description="Helical" evidence="1">
    <location>
        <begin position="91"/>
        <end position="111"/>
    </location>
</feature>
<dbReference type="AlphaFoldDB" id="Q13GU0"/>
<dbReference type="OrthoDB" id="10009298at2"/>
<keyword evidence="1" id="KW-1133">Transmembrane helix</keyword>
<gene>
    <name evidence="2" type="ORF">Bxe_C0817</name>
</gene>
<protein>
    <recommendedName>
        <fullName evidence="4">Transmembrane protein</fullName>
    </recommendedName>
</protein>
<sequence length="115" mass="13016">MTEPPEFRPNFLFIQARARLKDFFITSLWLSLMLAGLTGWWGVEGDALMLHLAAILAVLFLCLFISFIVVCIVRKRHPIAELRQLVSFKSVLYFGLSLIFFVLLGAVAVVLSTKK</sequence>